<gene>
    <name evidence="3" type="ORF">Pth03_76200</name>
</gene>
<dbReference type="InterPro" id="IPR007867">
    <property type="entry name" value="GMC_OxRtase_C"/>
</dbReference>
<dbReference type="GO" id="GO:0016020">
    <property type="term" value="C:membrane"/>
    <property type="evidence" value="ECO:0007669"/>
    <property type="project" value="TreeGrafter"/>
</dbReference>
<evidence type="ECO:0000313" key="4">
    <source>
        <dbReference type="Proteomes" id="UP000605992"/>
    </source>
</evidence>
<accession>A0A8J3Y1V9</accession>
<dbReference type="Proteomes" id="UP000605992">
    <property type="component" value="Unassembled WGS sequence"/>
</dbReference>
<dbReference type="Pfam" id="PF05199">
    <property type="entry name" value="GMC_oxred_C"/>
    <property type="match status" value="1"/>
</dbReference>
<organism evidence="3 4">
    <name type="scientific">Planotetraspora thailandica</name>
    <dbReference type="NCBI Taxonomy" id="487172"/>
    <lineage>
        <taxon>Bacteria</taxon>
        <taxon>Bacillati</taxon>
        <taxon>Actinomycetota</taxon>
        <taxon>Actinomycetes</taxon>
        <taxon>Streptosporangiales</taxon>
        <taxon>Streptosporangiaceae</taxon>
        <taxon>Planotetraspora</taxon>
    </lineage>
</organism>
<dbReference type="GO" id="GO:0019285">
    <property type="term" value="P:glycine betaine biosynthetic process from choline"/>
    <property type="evidence" value="ECO:0007669"/>
    <property type="project" value="TreeGrafter"/>
</dbReference>
<dbReference type="InterPro" id="IPR036188">
    <property type="entry name" value="FAD/NAD-bd_sf"/>
</dbReference>
<feature type="domain" description="Glucose-methanol-choline oxidoreductase C-terminal" evidence="2">
    <location>
        <begin position="81"/>
        <end position="144"/>
    </location>
</feature>
<dbReference type="SUPFAM" id="SSF51905">
    <property type="entry name" value="FAD/NAD(P)-binding domain"/>
    <property type="match status" value="1"/>
</dbReference>
<dbReference type="PANTHER" id="PTHR11552:SF147">
    <property type="entry name" value="CHOLINE DEHYDROGENASE, MITOCHONDRIAL"/>
    <property type="match status" value="1"/>
</dbReference>
<name>A0A8J3Y1V9_9ACTN</name>
<dbReference type="GO" id="GO:0050660">
    <property type="term" value="F:flavin adenine dinucleotide binding"/>
    <property type="evidence" value="ECO:0007669"/>
    <property type="project" value="InterPro"/>
</dbReference>
<dbReference type="EMBL" id="BOOR01000080">
    <property type="protein sequence ID" value="GII59231.1"/>
    <property type="molecule type" value="Genomic_DNA"/>
</dbReference>
<reference evidence="3" key="1">
    <citation type="submission" date="2021-01" db="EMBL/GenBank/DDBJ databases">
        <title>Whole genome shotgun sequence of Planotetraspora thailandica NBRC 104271.</title>
        <authorList>
            <person name="Komaki H."/>
            <person name="Tamura T."/>
        </authorList>
    </citation>
    <scope>NUCLEOTIDE SEQUENCE</scope>
    <source>
        <strain evidence="3">NBRC 104271</strain>
    </source>
</reference>
<dbReference type="InterPro" id="IPR012132">
    <property type="entry name" value="GMC_OxRdtase"/>
</dbReference>
<protein>
    <recommendedName>
        <fullName evidence="2">Glucose-methanol-choline oxidoreductase C-terminal domain-containing protein</fullName>
    </recommendedName>
</protein>
<dbReference type="Gene3D" id="3.50.50.60">
    <property type="entry name" value="FAD/NAD(P)-binding domain"/>
    <property type="match status" value="1"/>
</dbReference>
<evidence type="ECO:0000256" key="1">
    <source>
        <dbReference type="ARBA" id="ARBA00010790"/>
    </source>
</evidence>
<proteinExistence type="inferred from homology"/>
<comment type="similarity">
    <text evidence="1">Belongs to the GMC oxidoreductase family.</text>
</comment>
<evidence type="ECO:0000259" key="2">
    <source>
        <dbReference type="Pfam" id="PF05199"/>
    </source>
</evidence>
<dbReference type="AlphaFoldDB" id="A0A8J3Y1V9"/>
<sequence>MPLVMRVLCGGVFGSAQVLMLSGIGPADELRKHAIAVAVELRLRHHPHGTEHPAAVAPCASLRPDPGAAPLIDPAFFSEPAFLRRTTHSAAHPVGTCRIGPDAASAVVDPQLRVHGVAGLRIADASVMPSLIGADTDAAVLAIAERAAELLLG</sequence>
<evidence type="ECO:0000313" key="3">
    <source>
        <dbReference type="EMBL" id="GII59231.1"/>
    </source>
</evidence>
<comment type="caution">
    <text evidence="3">The sequence shown here is derived from an EMBL/GenBank/DDBJ whole genome shotgun (WGS) entry which is preliminary data.</text>
</comment>
<dbReference type="GO" id="GO:0008812">
    <property type="term" value="F:choline dehydrogenase activity"/>
    <property type="evidence" value="ECO:0007669"/>
    <property type="project" value="TreeGrafter"/>
</dbReference>
<keyword evidence="4" id="KW-1185">Reference proteome</keyword>
<dbReference type="PANTHER" id="PTHR11552">
    <property type="entry name" value="GLUCOSE-METHANOL-CHOLINE GMC OXIDOREDUCTASE"/>
    <property type="match status" value="1"/>
</dbReference>